<accession>A0A8A4E861</accession>
<dbReference type="EMBL" id="CP071754">
    <property type="protein sequence ID" value="QTB64798.1"/>
    <property type="molecule type" value="Genomic_DNA"/>
</dbReference>
<gene>
    <name evidence="1" type="ORF">J3D99_13695</name>
</gene>
<organism evidence="1">
    <name type="scientific">Burkholderia pseudomallei</name>
    <name type="common">Pseudomonas pseudomallei</name>
    <dbReference type="NCBI Taxonomy" id="28450"/>
    <lineage>
        <taxon>Bacteria</taxon>
        <taxon>Pseudomonadati</taxon>
        <taxon>Pseudomonadota</taxon>
        <taxon>Betaproteobacteria</taxon>
        <taxon>Burkholderiales</taxon>
        <taxon>Burkholderiaceae</taxon>
        <taxon>Burkholderia</taxon>
        <taxon>pseudomallei group</taxon>
    </lineage>
</organism>
<protein>
    <recommendedName>
        <fullName evidence="2">DUF4123 domain-containing protein</fullName>
    </recommendedName>
</protein>
<reference evidence="1" key="1">
    <citation type="submission" date="2021-03" db="EMBL/GenBank/DDBJ databases">
        <title>Complete genome of Burkholderia pseudomallei_VBP364.</title>
        <authorList>
            <person name="Balaji V."/>
            <person name="Yamuna B."/>
            <person name="Monisha P."/>
        </authorList>
    </citation>
    <scope>NUCLEOTIDE SEQUENCE</scope>
    <source>
        <strain evidence="1">VBP364</strain>
    </source>
</reference>
<dbReference type="AlphaFoldDB" id="A0A8A4E861"/>
<proteinExistence type="predicted"/>
<sequence length="338" mass="37507">MADTYSLWEAQPGNAIADAESVSPVEVLLAELQQRCAAQGGATRIVVLMGPAILHEARSDVLGALHAGGAHAKVDVQLRPGQIDRDYWPSLIELDFKRGQSVDACRIALRAAVEDWRPDSLIEGRGHRIGALLFSDAPLADIARHIENVAIQQRSDRPGQRLLGLADPAAFEGVWRVCRDDQRARLLGPIARWCTVDRWGKLTDHVCAAATALAATHARFLGFDDAQWIALSHVRPINRAWARMRAGGGVVRYDDFVRLDKSVRRARQYGLTDPADLELFALHALESGPDFDLHPLAQALLRDRPEDVYYSRAIAELDGTQWDEIRKAHRGIHQLIEE</sequence>
<name>A0A8A4E861_BURPE</name>
<dbReference type="RefSeq" id="WP_076846444.1">
    <property type="nucleotide sequence ID" value="NZ_CP017044.1"/>
</dbReference>
<evidence type="ECO:0000313" key="1">
    <source>
        <dbReference type="EMBL" id="QTB64798.1"/>
    </source>
</evidence>
<evidence type="ECO:0008006" key="2">
    <source>
        <dbReference type="Google" id="ProtNLM"/>
    </source>
</evidence>